<dbReference type="Pfam" id="PF00520">
    <property type="entry name" value="Ion_trans"/>
    <property type="match status" value="1"/>
</dbReference>
<evidence type="ECO:0000256" key="3">
    <source>
        <dbReference type="ARBA" id="ARBA00022989"/>
    </source>
</evidence>
<name>A0ABN7S058_OIKDI</name>
<keyword evidence="2 5" id="KW-0812">Transmembrane</keyword>
<comment type="subcellular location">
    <subcellularLocation>
        <location evidence="1">Membrane</location>
        <topology evidence="1">Multi-pass membrane protein</topology>
    </subcellularLocation>
</comment>
<dbReference type="PANTHER" id="PTHR13800:SF12">
    <property type="entry name" value="TRANSIENT RECEPTOR POTENTIAL CATION CHANNEL SUBFAMILY M MEMBER-LIKE 2"/>
    <property type="match status" value="1"/>
</dbReference>
<organism evidence="8 9">
    <name type="scientific">Oikopleura dioica</name>
    <name type="common">Tunicate</name>
    <dbReference type="NCBI Taxonomy" id="34765"/>
    <lineage>
        <taxon>Eukaryota</taxon>
        <taxon>Metazoa</taxon>
        <taxon>Chordata</taxon>
        <taxon>Tunicata</taxon>
        <taxon>Appendicularia</taxon>
        <taxon>Copelata</taxon>
        <taxon>Oikopleuridae</taxon>
        <taxon>Oikopleura</taxon>
    </lineage>
</organism>
<feature type="transmembrane region" description="Helical" evidence="5">
    <location>
        <begin position="562"/>
        <end position="585"/>
    </location>
</feature>
<protein>
    <submittedName>
        <fullName evidence="8">Oidioi.mRNA.OKI2018_I69.PAR.g12466.t1.cds</fullName>
    </submittedName>
</protein>
<keyword evidence="3 5" id="KW-1133">Transmembrane helix</keyword>
<feature type="transmembrane region" description="Helical" evidence="5">
    <location>
        <begin position="465"/>
        <end position="485"/>
    </location>
</feature>
<sequence>MNGRKQLFIEFPRSRQDDAQFFLLEILRERISVEYAIYNGSIETLSFIHEIVMNAYGKIALVEDSGGIVTYLERFLFNRERRVNMEERFSYRTRLRNESGDFPKMIMDLKAHQSTNQSIKIYQDISQFFSQPLENVYDISDLCKQLFSSPFFYVSKNQIFNILEVAMSRNEADLVEEIYSKFSFDDLDQREFASPLRLENLYLSQMDSIKEESLADKAGLDDYWDPENFNEYLSARLSRLIEDFESSLISTNWNPFANRYRNRTGGKYKSASKGLKESFEFHDPEERLFCWALLFEYWDLANVIWLRSKYGIGMALLGANFLRGAAALKRRDINASERLEEFAKYYEDIAIEAYREIPKGPNIGEQDLSPQLMLVTANDRTGNMTMLKLAYAGKCVNFIAQEEYYYKASIKFSGEQLCPTEITGQLYVSQVCFALSFMFMAYRSLIMFDVSRDLGPKVIMIWKMFFQMFQFLLIMGIFVLTYGIVQQSLQYPNEHRLNFTVRNILFGPYYGIYGELFLGERTTYEFEDQPEDCIPPGFDVGNSTMPRCPSKAVVSDIFHGSYMVIANILLLNLLIALFSSTYAAIDENSIRIWNHVHNIFNYCKSGFQVSNDNSKFRYHDWSNIDPKMPAILDDIEAQQTKAHIHGLKSFKRQEIDGPLTKTFFEKEIRNRLDTMEVVLKKTIRNMSSSNE</sequence>
<accession>A0ABN7S058</accession>
<keyword evidence="9" id="KW-1185">Reference proteome</keyword>
<gene>
    <name evidence="8" type="ORF">OKIOD_LOCUS4024</name>
</gene>
<dbReference type="Proteomes" id="UP001158576">
    <property type="component" value="Chromosome PAR"/>
</dbReference>
<evidence type="ECO:0000259" key="6">
    <source>
        <dbReference type="Pfam" id="PF00520"/>
    </source>
</evidence>
<dbReference type="InterPro" id="IPR057366">
    <property type="entry name" value="TRPM-like"/>
</dbReference>
<dbReference type="PANTHER" id="PTHR13800">
    <property type="entry name" value="TRANSIENT RECEPTOR POTENTIAL CATION CHANNEL, SUBFAMILY M, MEMBER 6"/>
    <property type="match status" value="1"/>
</dbReference>
<evidence type="ECO:0000256" key="5">
    <source>
        <dbReference type="SAM" id="Phobius"/>
    </source>
</evidence>
<dbReference type="Pfam" id="PF25508">
    <property type="entry name" value="TRPM2"/>
    <property type="match status" value="1"/>
</dbReference>
<reference evidence="8 9" key="1">
    <citation type="submission" date="2021-04" db="EMBL/GenBank/DDBJ databases">
        <authorList>
            <person name="Bliznina A."/>
        </authorList>
    </citation>
    <scope>NUCLEOTIDE SEQUENCE [LARGE SCALE GENOMIC DNA]</scope>
</reference>
<evidence type="ECO:0000313" key="9">
    <source>
        <dbReference type="Proteomes" id="UP001158576"/>
    </source>
</evidence>
<keyword evidence="4 5" id="KW-0472">Membrane</keyword>
<feature type="domain" description="TRPM-like" evidence="7">
    <location>
        <begin position="186"/>
        <end position="401"/>
    </location>
</feature>
<proteinExistence type="predicted"/>
<dbReference type="InterPro" id="IPR050927">
    <property type="entry name" value="TRPM"/>
</dbReference>
<evidence type="ECO:0000313" key="8">
    <source>
        <dbReference type="EMBL" id="CAG5090112.1"/>
    </source>
</evidence>
<evidence type="ECO:0000256" key="2">
    <source>
        <dbReference type="ARBA" id="ARBA00022692"/>
    </source>
</evidence>
<evidence type="ECO:0000256" key="4">
    <source>
        <dbReference type="ARBA" id="ARBA00023136"/>
    </source>
</evidence>
<feature type="domain" description="Ion transport" evidence="6">
    <location>
        <begin position="433"/>
        <end position="588"/>
    </location>
</feature>
<evidence type="ECO:0000259" key="7">
    <source>
        <dbReference type="Pfam" id="PF25508"/>
    </source>
</evidence>
<dbReference type="EMBL" id="OU015568">
    <property type="protein sequence ID" value="CAG5090112.1"/>
    <property type="molecule type" value="Genomic_DNA"/>
</dbReference>
<dbReference type="InterPro" id="IPR005821">
    <property type="entry name" value="Ion_trans_dom"/>
</dbReference>
<evidence type="ECO:0000256" key="1">
    <source>
        <dbReference type="ARBA" id="ARBA00004141"/>
    </source>
</evidence>